<keyword evidence="3" id="KW-0804">Transcription</keyword>
<evidence type="ECO:0000313" key="5">
    <source>
        <dbReference type="EMBL" id="OQV16213.1"/>
    </source>
</evidence>
<proteinExistence type="inferred from homology"/>
<dbReference type="Pfam" id="PF00352">
    <property type="entry name" value="TBP"/>
    <property type="match status" value="2"/>
</dbReference>
<evidence type="ECO:0000313" key="6">
    <source>
        <dbReference type="Proteomes" id="UP000192578"/>
    </source>
</evidence>
<dbReference type="InterPro" id="IPR000814">
    <property type="entry name" value="TBP"/>
</dbReference>
<dbReference type="InterPro" id="IPR012295">
    <property type="entry name" value="TBP_dom_sf"/>
</dbReference>
<feature type="compositionally biased region" description="Low complexity" evidence="4">
    <location>
        <begin position="1"/>
        <end position="19"/>
    </location>
</feature>
<dbReference type="AlphaFoldDB" id="A0A1W0WM65"/>
<dbReference type="Proteomes" id="UP000192578">
    <property type="component" value="Unassembled WGS sequence"/>
</dbReference>
<sequence length="464" mass="50480">MPKTRSGSGSERRSPSPSGLTRVTKRAKGRVRAGTSAATPKPAPKPLSQFVLDLQSMPTTKHGLEMQCQLINTRLQKIRQDQELSDELFSEAPLGEQSQKDLGDLLQNVVDIPGFGPLGKVGLHIRKETLALLEEALLRVDVEGEMAAAVEPEGTEFEAREEDSEDDVEVLPTDLAGEDDLTKDTIQETFEGIDRDLLGVNSQAALDKISAFVTKTISENHPSKARQGSAQPASVRSGILIPVSPAPPLPAAIPPSVPASTSKPRPATKEPPFKFAFISVVATYDAKCTISLQDLHAKVRTITFDPTWFHSAVLTFPKSECRAAIFENGKFVITGVTTIKMALIAARNVLEIFKLCGYNPDISKRNFRAKNLTALMELGVNIDIAGFAEKHQHNTYMDQDTFGAVTHFPEKSPSTIHKGGLGLCMLIFATGKIVLVGGKTEKHMISVFRDKTLNILKPFAFGWS</sequence>
<dbReference type="Gene3D" id="3.30.310.10">
    <property type="entry name" value="TATA-Binding Protein"/>
    <property type="match status" value="2"/>
</dbReference>
<dbReference type="PANTHER" id="PTHR10126">
    <property type="entry name" value="TATA-BOX BINDING PROTEIN"/>
    <property type="match status" value="1"/>
</dbReference>
<accession>A0A1W0WM65</accession>
<dbReference type="OrthoDB" id="10059890at2759"/>
<keyword evidence="6" id="KW-1185">Reference proteome</keyword>
<reference evidence="6" key="1">
    <citation type="submission" date="2017-01" db="EMBL/GenBank/DDBJ databases">
        <title>Comparative genomics of anhydrobiosis in the tardigrade Hypsibius dujardini.</title>
        <authorList>
            <person name="Yoshida Y."/>
            <person name="Koutsovoulos G."/>
            <person name="Laetsch D."/>
            <person name="Stevens L."/>
            <person name="Kumar S."/>
            <person name="Horikawa D."/>
            <person name="Ishino K."/>
            <person name="Komine S."/>
            <person name="Tomita M."/>
            <person name="Blaxter M."/>
            <person name="Arakawa K."/>
        </authorList>
    </citation>
    <scope>NUCLEOTIDE SEQUENCE [LARGE SCALE GENOMIC DNA]</scope>
    <source>
        <strain evidence="6">Z151</strain>
    </source>
</reference>
<evidence type="ECO:0008006" key="7">
    <source>
        <dbReference type="Google" id="ProtNLM"/>
    </source>
</evidence>
<name>A0A1W0WM65_HYPEX</name>
<dbReference type="GO" id="GO:0006352">
    <property type="term" value="P:DNA-templated transcription initiation"/>
    <property type="evidence" value="ECO:0007669"/>
    <property type="project" value="InterPro"/>
</dbReference>
<comment type="caution">
    <text evidence="5">The sequence shown here is derived from an EMBL/GenBank/DDBJ whole genome shotgun (WGS) entry which is preliminary data.</text>
</comment>
<dbReference type="EMBL" id="MTYJ01000077">
    <property type="protein sequence ID" value="OQV16213.1"/>
    <property type="molecule type" value="Genomic_DNA"/>
</dbReference>
<organism evidence="5 6">
    <name type="scientific">Hypsibius exemplaris</name>
    <name type="common">Freshwater tardigrade</name>
    <dbReference type="NCBI Taxonomy" id="2072580"/>
    <lineage>
        <taxon>Eukaryota</taxon>
        <taxon>Metazoa</taxon>
        <taxon>Ecdysozoa</taxon>
        <taxon>Tardigrada</taxon>
        <taxon>Eutardigrada</taxon>
        <taxon>Parachela</taxon>
        <taxon>Hypsibioidea</taxon>
        <taxon>Hypsibiidae</taxon>
        <taxon>Hypsibius</taxon>
    </lineage>
</organism>
<protein>
    <recommendedName>
        <fullName evidence="7">TATA-box-binding protein</fullName>
    </recommendedName>
</protein>
<comment type="similarity">
    <text evidence="1">Belongs to the TBP family.</text>
</comment>
<keyword evidence="2" id="KW-0238">DNA-binding</keyword>
<dbReference type="PRINTS" id="PR00686">
    <property type="entry name" value="TIFACTORIID"/>
</dbReference>
<evidence type="ECO:0000256" key="2">
    <source>
        <dbReference type="ARBA" id="ARBA00023125"/>
    </source>
</evidence>
<gene>
    <name evidence="5" type="ORF">BV898_09697</name>
</gene>
<feature type="region of interest" description="Disordered" evidence="4">
    <location>
        <begin position="1"/>
        <end position="47"/>
    </location>
</feature>
<evidence type="ECO:0000256" key="4">
    <source>
        <dbReference type="SAM" id="MobiDB-lite"/>
    </source>
</evidence>
<dbReference type="SUPFAM" id="SSF55945">
    <property type="entry name" value="TATA-box binding protein-like"/>
    <property type="match status" value="2"/>
</dbReference>
<dbReference type="GO" id="GO:0003677">
    <property type="term" value="F:DNA binding"/>
    <property type="evidence" value="ECO:0007669"/>
    <property type="project" value="UniProtKB-KW"/>
</dbReference>
<evidence type="ECO:0000256" key="1">
    <source>
        <dbReference type="ARBA" id="ARBA00005560"/>
    </source>
</evidence>
<evidence type="ECO:0000256" key="3">
    <source>
        <dbReference type="ARBA" id="ARBA00023163"/>
    </source>
</evidence>